<dbReference type="GO" id="GO:0003677">
    <property type="term" value="F:DNA binding"/>
    <property type="evidence" value="ECO:0007669"/>
    <property type="project" value="UniProtKB-KW"/>
</dbReference>
<evidence type="ECO:0000256" key="2">
    <source>
        <dbReference type="ARBA" id="ARBA00023125"/>
    </source>
</evidence>
<dbReference type="PANTHER" id="PTHR44688">
    <property type="entry name" value="DNA-BINDING TRANSCRIPTIONAL ACTIVATOR DEVR_DOSR"/>
    <property type="match status" value="1"/>
</dbReference>
<evidence type="ECO:0000313" key="8">
    <source>
        <dbReference type="Proteomes" id="UP000038750"/>
    </source>
</evidence>
<dbReference type="PANTHER" id="PTHR44688:SF16">
    <property type="entry name" value="DNA-BINDING TRANSCRIPTIONAL ACTIVATOR DEVR_DOSR"/>
    <property type="match status" value="1"/>
</dbReference>
<dbReference type="GO" id="GO:0006355">
    <property type="term" value="P:regulation of DNA-templated transcription"/>
    <property type="evidence" value="ECO:0007669"/>
    <property type="project" value="InterPro"/>
</dbReference>
<reference evidence="6 8" key="1">
    <citation type="submission" date="2015-03" db="EMBL/GenBank/DDBJ databases">
        <authorList>
            <person name="Murphy D."/>
        </authorList>
    </citation>
    <scope>NUCLEOTIDE SEQUENCE [LARGE SCALE GENOMIC DNA]</scope>
    <source>
        <strain evidence="6 8">BR165/97</strain>
    </source>
</reference>
<proteinExistence type="predicted"/>
<dbReference type="AlphaFoldDB" id="A0A0T9LR34"/>
<reference evidence="7 9" key="2">
    <citation type="submission" date="2019-11" db="EMBL/GenBank/DDBJ databases">
        <title>FDA dAtabase for Regulatory Grade micrObial Sequences (FDA-ARGOS): Supporting development and validation of Infectious Disease Dx tests.</title>
        <authorList>
            <person name="Patel R."/>
            <person name="Rucinski S."/>
            <person name="Tallon L."/>
            <person name="Sadzewicz L."/>
            <person name="Vavikolanu K."/>
            <person name="Mehta A."/>
            <person name="Aluvathingal J."/>
            <person name="Nadendla S."/>
            <person name="Nandy P."/>
            <person name="Geyer C."/>
            <person name="Yan Y."/>
            <person name="Sichtig H."/>
        </authorList>
    </citation>
    <scope>NUCLEOTIDE SEQUENCE [LARGE SCALE GENOMIC DNA]</scope>
    <source>
        <strain evidence="7 9">FDAARGOS_729</strain>
    </source>
</reference>
<feature type="domain" description="HTH luxR-type" evidence="5">
    <location>
        <begin position="137"/>
        <end position="199"/>
    </location>
</feature>
<evidence type="ECO:0000256" key="1">
    <source>
        <dbReference type="ARBA" id="ARBA00023015"/>
    </source>
</evidence>
<dbReference type="OrthoDB" id="9780593at2"/>
<dbReference type="Proteomes" id="UP000038750">
    <property type="component" value="Unassembled WGS sequence"/>
</dbReference>
<keyword evidence="2" id="KW-0238">DNA-binding</keyword>
<dbReference type="PROSITE" id="PS50043">
    <property type="entry name" value="HTH_LUXR_2"/>
    <property type="match status" value="1"/>
</dbReference>
<keyword evidence="4" id="KW-0804">Transcription</keyword>
<dbReference type="eggNOG" id="COG2197">
    <property type="taxonomic scope" value="Bacteria"/>
</dbReference>
<evidence type="ECO:0000256" key="3">
    <source>
        <dbReference type="ARBA" id="ARBA00023159"/>
    </source>
</evidence>
<organism evidence="6 8">
    <name type="scientific">Yersinia intermedia</name>
    <dbReference type="NCBI Taxonomy" id="631"/>
    <lineage>
        <taxon>Bacteria</taxon>
        <taxon>Pseudomonadati</taxon>
        <taxon>Pseudomonadota</taxon>
        <taxon>Gammaproteobacteria</taxon>
        <taxon>Enterobacterales</taxon>
        <taxon>Yersiniaceae</taxon>
        <taxon>Yersinia</taxon>
    </lineage>
</organism>
<name>A0A0T9LR34_YERIN</name>
<dbReference type="EMBL" id="CPZJ01000002">
    <property type="protein sequence ID" value="CNF16564.1"/>
    <property type="molecule type" value="Genomic_DNA"/>
</dbReference>
<evidence type="ECO:0000313" key="6">
    <source>
        <dbReference type="EMBL" id="CNF16564.1"/>
    </source>
</evidence>
<dbReference type="Proteomes" id="UP000424966">
    <property type="component" value="Chromosome"/>
</dbReference>
<dbReference type="KEGG" id="yin:CH53_3674"/>
<dbReference type="InterPro" id="IPR016032">
    <property type="entry name" value="Sig_transdc_resp-reg_C-effctor"/>
</dbReference>
<dbReference type="GeneID" id="58047108"/>
<accession>A0A0T9LR34</accession>
<dbReference type="EMBL" id="CP046294">
    <property type="protein sequence ID" value="QGR71110.1"/>
    <property type="molecule type" value="Genomic_DNA"/>
</dbReference>
<dbReference type="Pfam" id="PF00196">
    <property type="entry name" value="GerE"/>
    <property type="match status" value="1"/>
</dbReference>
<protein>
    <submittedName>
        <fullName evidence="6">Putative LuxR-family regulatory protein</fullName>
    </submittedName>
</protein>
<dbReference type="STRING" id="631.CH53_3674"/>
<dbReference type="Gene3D" id="1.10.10.10">
    <property type="entry name" value="Winged helix-like DNA-binding domain superfamily/Winged helix DNA-binding domain"/>
    <property type="match status" value="1"/>
</dbReference>
<evidence type="ECO:0000256" key="4">
    <source>
        <dbReference type="ARBA" id="ARBA00023163"/>
    </source>
</evidence>
<gene>
    <name evidence="6" type="primary">yjjQ</name>
    <name evidence="6" type="ORF">ERS008530_00564</name>
    <name evidence="7" type="ORF">FOC37_12555</name>
</gene>
<dbReference type="SMART" id="SM00421">
    <property type="entry name" value="HTH_LUXR"/>
    <property type="match status" value="1"/>
</dbReference>
<dbReference type="PRINTS" id="PR00038">
    <property type="entry name" value="HTHLUXR"/>
</dbReference>
<dbReference type="CDD" id="cd06170">
    <property type="entry name" value="LuxR_C_like"/>
    <property type="match status" value="1"/>
</dbReference>
<keyword evidence="1" id="KW-0805">Transcription regulation</keyword>
<evidence type="ECO:0000313" key="7">
    <source>
        <dbReference type="EMBL" id="QGR71110.1"/>
    </source>
</evidence>
<dbReference type="SUPFAM" id="SSF46894">
    <property type="entry name" value="C-terminal effector domain of the bipartite response regulators"/>
    <property type="match status" value="1"/>
</dbReference>
<dbReference type="InterPro" id="IPR036388">
    <property type="entry name" value="WH-like_DNA-bd_sf"/>
</dbReference>
<evidence type="ECO:0000259" key="5">
    <source>
        <dbReference type="PROSITE" id="PS50043"/>
    </source>
</evidence>
<evidence type="ECO:0000313" key="9">
    <source>
        <dbReference type="Proteomes" id="UP000424966"/>
    </source>
</evidence>
<dbReference type="RefSeq" id="WP_080608259.1">
    <property type="nucleotide sequence ID" value="NZ_CABMNY010000010.1"/>
</dbReference>
<dbReference type="InterPro" id="IPR000792">
    <property type="entry name" value="Tscrpt_reg_LuxR_C"/>
</dbReference>
<keyword evidence="9" id="KW-1185">Reference proteome</keyword>
<sequence length="199" mass="22227">MFNCTIAMTDNYFRHGLLLLINEALAKYPFESTAILTDKLNEKTQVAFIDADSASFYSVFVQASYLKLTYPLTIFIISSSKNAFSPWVASPNAVAGILYKTDEKAEIKHKIRQVLNRQGSRVVDPLTPLRERPTPATANYFTPLTPCESVVIDLLKQGFTGKDISKILGRSEKTISGQKRSAMKKLGVCSNAELFRQIH</sequence>
<keyword evidence="3" id="KW-0010">Activator</keyword>